<organism evidence="1 2">
    <name type="scientific">Persea americana</name>
    <name type="common">Avocado</name>
    <dbReference type="NCBI Taxonomy" id="3435"/>
    <lineage>
        <taxon>Eukaryota</taxon>
        <taxon>Viridiplantae</taxon>
        <taxon>Streptophyta</taxon>
        <taxon>Embryophyta</taxon>
        <taxon>Tracheophyta</taxon>
        <taxon>Spermatophyta</taxon>
        <taxon>Magnoliopsida</taxon>
        <taxon>Magnoliidae</taxon>
        <taxon>Laurales</taxon>
        <taxon>Lauraceae</taxon>
        <taxon>Persea</taxon>
    </lineage>
</organism>
<dbReference type="Proteomes" id="UP001234297">
    <property type="component" value="Chromosome 1"/>
</dbReference>
<accession>A0ACC2MQR3</accession>
<evidence type="ECO:0000313" key="2">
    <source>
        <dbReference type="Proteomes" id="UP001234297"/>
    </source>
</evidence>
<protein>
    <submittedName>
        <fullName evidence="1">Uncharacterized protein</fullName>
    </submittedName>
</protein>
<name>A0ACC2MQR3_PERAE</name>
<evidence type="ECO:0000313" key="1">
    <source>
        <dbReference type="EMBL" id="KAJ8647970.1"/>
    </source>
</evidence>
<reference evidence="1 2" key="1">
    <citation type="journal article" date="2022" name="Hortic Res">
        <title>A haplotype resolved chromosomal level avocado genome allows analysis of novel avocado genes.</title>
        <authorList>
            <person name="Nath O."/>
            <person name="Fletcher S.J."/>
            <person name="Hayward A."/>
            <person name="Shaw L.M."/>
            <person name="Masouleh A.K."/>
            <person name="Furtado A."/>
            <person name="Henry R.J."/>
            <person name="Mitter N."/>
        </authorList>
    </citation>
    <scope>NUCLEOTIDE SEQUENCE [LARGE SCALE GENOMIC DNA]</scope>
    <source>
        <strain evidence="2">cv. Hass</strain>
    </source>
</reference>
<proteinExistence type="predicted"/>
<dbReference type="EMBL" id="CM056809">
    <property type="protein sequence ID" value="KAJ8647970.1"/>
    <property type="molecule type" value="Genomic_DNA"/>
</dbReference>
<keyword evidence="2" id="KW-1185">Reference proteome</keyword>
<gene>
    <name evidence="1" type="ORF">MRB53_000993</name>
</gene>
<comment type="caution">
    <text evidence="1">The sequence shown here is derived from an EMBL/GenBank/DDBJ whole genome shotgun (WGS) entry which is preliminary data.</text>
</comment>
<sequence>MLYFLGSSGVAGLHVAKDIAENNPGCHVLLATSETPTIGFKALNANHPYDIVGAVLFGDGTGAMILGMDPILGFCNKSMEVIGHDEAQFNEMFWAVQPGWPAILNRKEKKVVQLVASAAES</sequence>